<feature type="transmembrane region" description="Helical" evidence="1">
    <location>
        <begin position="213"/>
        <end position="234"/>
    </location>
</feature>
<feature type="transmembrane region" description="Helical" evidence="1">
    <location>
        <begin position="173"/>
        <end position="193"/>
    </location>
</feature>
<gene>
    <name evidence="2" type="ORF">K3T81_14670</name>
</gene>
<keyword evidence="1" id="KW-0472">Membrane</keyword>
<dbReference type="Pfam" id="PF13781">
    <property type="entry name" value="DoxX_3"/>
    <property type="match status" value="1"/>
</dbReference>
<dbReference type="Proteomes" id="UP001199631">
    <property type="component" value="Unassembled WGS sequence"/>
</dbReference>
<dbReference type="EMBL" id="JAIFZM010000013">
    <property type="protein sequence ID" value="MCG3420386.1"/>
    <property type="molecule type" value="Genomic_DNA"/>
</dbReference>
<feature type="transmembrane region" description="Helical" evidence="1">
    <location>
        <begin position="266"/>
        <end position="285"/>
    </location>
</feature>
<organism evidence="2 3">
    <name type="scientific">Oceanobacillus jordanicus</name>
    <dbReference type="NCBI Taxonomy" id="2867266"/>
    <lineage>
        <taxon>Bacteria</taxon>
        <taxon>Bacillati</taxon>
        <taxon>Bacillota</taxon>
        <taxon>Bacilli</taxon>
        <taxon>Bacillales</taxon>
        <taxon>Bacillaceae</taxon>
        <taxon>Oceanobacillus</taxon>
    </lineage>
</organism>
<evidence type="ECO:0000313" key="2">
    <source>
        <dbReference type="EMBL" id="MCG3420386.1"/>
    </source>
</evidence>
<evidence type="ECO:0000313" key="3">
    <source>
        <dbReference type="Proteomes" id="UP001199631"/>
    </source>
</evidence>
<evidence type="ECO:0000256" key="1">
    <source>
        <dbReference type="SAM" id="Phobius"/>
    </source>
</evidence>
<keyword evidence="3" id="KW-1185">Reference proteome</keyword>
<keyword evidence="1" id="KW-1133">Transmembrane helix</keyword>
<comment type="caution">
    <text evidence="2">The sequence shown here is derived from an EMBL/GenBank/DDBJ whole genome shotgun (WGS) entry which is preliminary data.</text>
</comment>
<protein>
    <submittedName>
        <fullName evidence="2">DoxX-like family protein</fullName>
    </submittedName>
</protein>
<accession>A0AAW5BAY2</accession>
<proteinExistence type="predicted"/>
<dbReference type="SUPFAM" id="SSF55961">
    <property type="entry name" value="Bet v1-like"/>
    <property type="match status" value="1"/>
</dbReference>
<sequence length="303" mass="35025">MKPKPIYVELPIHTDMESLWEATQRPDLHEKWDLRFSSITYLPKKEGNPQRFSYQTKIGFGLRIKGWGESVGSYQAEDDARTSSLHFGTDQKISLIREGRGYWKYKPESDNTVIFLTQYNYETRYGKLGGLFDNLLFRPLIGWATALSFDVVKRWLEKGEQPWAQYTRFFTHWITTILFAFVWIYHGLVPKIINQHPAELSMLQKVAPVDTQPAIILVIIIGILEVLFGVGWLFYRRKRQLYRLQFIAFPLLTVGAIFAAPEQLTAPFNALTFNVALLVLTWVGWMASRGVPTAKNCKRKQGA</sequence>
<dbReference type="AlphaFoldDB" id="A0AAW5BAY2"/>
<reference evidence="2 3" key="1">
    <citation type="journal article" date="2022" name="Evol. Bioinform. Online">
        <title>Draft Genome Sequence of Oceanobacillus jordanicus Strain GSFE11, a Halotolerant Plant Growth-Promoting Bacterial Endophyte Isolated From the Jordan Valley.</title>
        <authorList>
            <person name="Alhindi T."/>
            <person name="Albdaiwi R."/>
        </authorList>
    </citation>
    <scope>NUCLEOTIDE SEQUENCE [LARGE SCALE GENOMIC DNA]</scope>
    <source>
        <strain evidence="2 3">GSFE11</strain>
    </source>
</reference>
<keyword evidence="1" id="KW-0812">Transmembrane</keyword>
<dbReference type="InterPro" id="IPR025695">
    <property type="entry name" value="DoxX-like"/>
</dbReference>
<dbReference type="RefSeq" id="WP_238020759.1">
    <property type="nucleotide sequence ID" value="NZ_JAIFZM010000013.1"/>
</dbReference>
<name>A0AAW5BAY2_9BACI</name>
<feature type="transmembrane region" description="Helical" evidence="1">
    <location>
        <begin position="241"/>
        <end position="260"/>
    </location>
</feature>